<dbReference type="InterPro" id="IPR014729">
    <property type="entry name" value="Rossmann-like_a/b/a_fold"/>
</dbReference>
<dbReference type="GO" id="GO:0006420">
    <property type="term" value="P:arginyl-tRNA aminoacylation"/>
    <property type="evidence" value="ECO:0007669"/>
    <property type="project" value="InterPro"/>
</dbReference>
<organism evidence="2">
    <name type="scientific">marine sediment metagenome</name>
    <dbReference type="NCBI Taxonomy" id="412755"/>
    <lineage>
        <taxon>unclassified sequences</taxon>
        <taxon>metagenomes</taxon>
        <taxon>ecological metagenomes</taxon>
    </lineage>
</organism>
<dbReference type="InterPro" id="IPR035684">
    <property type="entry name" value="ArgRS_core"/>
</dbReference>
<dbReference type="AlphaFoldDB" id="A0A0F9EMP1"/>
<dbReference type="GO" id="GO:0004814">
    <property type="term" value="F:arginine-tRNA ligase activity"/>
    <property type="evidence" value="ECO:0007669"/>
    <property type="project" value="InterPro"/>
</dbReference>
<dbReference type="Gene3D" id="3.40.50.620">
    <property type="entry name" value="HUPs"/>
    <property type="match status" value="1"/>
</dbReference>
<accession>A0A0F9EMP1</accession>
<reference evidence="2" key="1">
    <citation type="journal article" date="2015" name="Nature">
        <title>Complex archaea that bridge the gap between prokaryotes and eukaryotes.</title>
        <authorList>
            <person name="Spang A."/>
            <person name="Saw J.H."/>
            <person name="Jorgensen S.L."/>
            <person name="Zaremba-Niedzwiedzka K."/>
            <person name="Martijn J."/>
            <person name="Lind A.E."/>
            <person name="van Eijk R."/>
            <person name="Schleper C."/>
            <person name="Guy L."/>
            <person name="Ettema T.J."/>
        </authorList>
    </citation>
    <scope>NUCLEOTIDE SEQUENCE</scope>
</reference>
<protein>
    <recommendedName>
        <fullName evidence="1">Arginyl-tRNA synthetase catalytic core domain-containing protein</fullName>
    </recommendedName>
</protein>
<feature type="non-terminal residue" evidence="2">
    <location>
        <position position="1"/>
    </location>
</feature>
<dbReference type="Pfam" id="PF00750">
    <property type="entry name" value="tRNA-synt_1d"/>
    <property type="match status" value="1"/>
</dbReference>
<gene>
    <name evidence="2" type="ORF">LCGC14_2056270</name>
</gene>
<dbReference type="InterPro" id="IPR001278">
    <property type="entry name" value="Arg-tRNA-ligase"/>
</dbReference>
<feature type="domain" description="Arginyl-tRNA synthetase catalytic core" evidence="1">
    <location>
        <begin position="2"/>
        <end position="81"/>
    </location>
</feature>
<dbReference type="SUPFAM" id="SSF52374">
    <property type="entry name" value="Nucleotidylyl transferase"/>
    <property type="match status" value="1"/>
</dbReference>
<dbReference type="EMBL" id="LAZR01024391">
    <property type="protein sequence ID" value="KKL75299.1"/>
    <property type="molecule type" value="Genomic_DNA"/>
</dbReference>
<name>A0A0F9EMP1_9ZZZZ</name>
<sequence>KVRCDENADFAEFARKEVIQLHNHDQQTLMIWQHIVDESRQHYQPIYDTLGVDLHKENERGESSYADMLPEVVNDLQKAGLL</sequence>
<comment type="caution">
    <text evidence="2">The sequence shown here is derived from an EMBL/GenBank/DDBJ whole genome shotgun (WGS) entry which is preliminary data.</text>
</comment>
<evidence type="ECO:0000313" key="2">
    <source>
        <dbReference type="EMBL" id="KKL75299.1"/>
    </source>
</evidence>
<proteinExistence type="predicted"/>
<dbReference type="PANTHER" id="PTHR11956">
    <property type="entry name" value="ARGINYL-TRNA SYNTHETASE"/>
    <property type="match status" value="1"/>
</dbReference>
<dbReference type="GO" id="GO:0005524">
    <property type="term" value="F:ATP binding"/>
    <property type="evidence" value="ECO:0007669"/>
    <property type="project" value="InterPro"/>
</dbReference>
<dbReference type="PANTHER" id="PTHR11956:SF5">
    <property type="entry name" value="ARGININE--TRNA LIGASE, CYTOPLASMIC"/>
    <property type="match status" value="1"/>
</dbReference>
<evidence type="ECO:0000259" key="1">
    <source>
        <dbReference type="Pfam" id="PF00750"/>
    </source>
</evidence>